<organism evidence="2 3">
    <name type="scientific">Pyruvatibacter mobilis</name>
    <dbReference type="NCBI Taxonomy" id="1712261"/>
    <lineage>
        <taxon>Bacteria</taxon>
        <taxon>Pseudomonadati</taxon>
        <taxon>Pseudomonadota</taxon>
        <taxon>Alphaproteobacteria</taxon>
        <taxon>Hyphomicrobiales</taxon>
        <taxon>Parvibaculaceae</taxon>
        <taxon>Pyruvatibacter</taxon>
    </lineage>
</organism>
<dbReference type="AlphaFoldDB" id="A0A845QDT1"/>
<feature type="domain" description="AsmA" evidence="1">
    <location>
        <begin position="847"/>
        <end position="1078"/>
    </location>
</feature>
<protein>
    <submittedName>
        <fullName evidence="2">AsmA family protein</fullName>
    </submittedName>
</protein>
<dbReference type="EMBL" id="WXYQ01000009">
    <property type="protein sequence ID" value="NBG96597.1"/>
    <property type="molecule type" value="Genomic_DNA"/>
</dbReference>
<accession>A0A845QDT1</accession>
<sequence length="1178" mass="118948">MRSIWSYAGLALALLVAAVLIVPGFLDWSRYAGLIEAQAEAVTGRDVTISGDVGIALLPSPTLTLGRMTIANADSGSRDAMLKVEGMRAELSVGSLFRGDLIISRLTMHEPDLLLEVTPDGRSNWQFQPASSAADAGEGDVSSAAAAPAGSAVIDALPPISVDEIEVTGGRIGFRNLGIGSDFELAQVEALVAASGLSGPYKARGKAVLAGEAGEFVATLGEVAPDKASQANLSVSFSQAEATFSGIVTGRGADVRFDGAVKAGATTDLSPALGAMTAGQPVALTAGVIASPAGISLRDIEAGAGAVKLTGTLDARADASVTLAATAAINRIDFTGFETAGLPLTTDALVRAAEDIIAGLPAGTYSLAADEIRLPSGKLRDVAVEGEAGGETISLSSLSVTLPGDVAGSATGALSMGGEGPYFSGDMTLKGGTPRTLIAWMTEADVPQVLSRMPLEALDLESGVFLTPKRIGLDKLDLSIDGGRISGQVASSFDARPDVDITLKAQKLALPLEHLPVAGDIVPGQAIDLGFDGRVALKVAALDVDDVHVENVSLIAEARGTHVTIPEILFRSADGASGTLSGQSSGGVGDYQATLTAPDASALAGVLPLPQAALERVQSLSLSARASWPAEAVPDRAVVGPEQTMALSVLGRVGAVRVVTEALYAAGPNGNADAAYEVSSTLESDHWQDLISTVTAIAGVAGDDLQDAAAAKAQEAGEAKGPHIMTAAIEGVRGAPSVVAVEVATDALMGSAAGTVDLVAKPAIYALDVQAGSDDPAAVAAAAGYRLRDIDTVTFMGGVRFDGEAYSTTGMSLAMTGSDGRLDMTIDASVTPAHLIEGGAVRPRGTVTLASRQTDLPMLFALLGGHHVTPAAEGNDSDATDAPLETESRWSTGLLPVGWMTAADLDITVTGENVGAGDLRASELDGTMTLKDGVLTLPQMRAIAFDGEVRSSGSVTAGDGVSLDMSVAGTGLAAGDFVRALGLGEAGTGLANVDFKITGNGLSALALVSSIKGEGSFEVVDGALTGVDLAALGDGLVQLDDVADFAPLADATLSSGATSFKTIKGNLAVTSGVVRAPDIALELTAGTGRSAAFADIGRMALDVEARLTPPQPEGAPPVEIVVAGDFTAPERVTNTSALEAFAGRRLLEKEIEELGADPASVRVLLDQPSDGKAAVSTP</sequence>
<dbReference type="InterPro" id="IPR052894">
    <property type="entry name" value="AsmA-related"/>
</dbReference>
<comment type="caution">
    <text evidence="2">The sequence shown here is derived from an EMBL/GenBank/DDBJ whole genome shotgun (WGS) entry which is preliminary data.</text>
</comment>
<dbReference type="PANTHER" id="PTHR30441">
    <property type="entry name" value="DUF748 DOMAIN-CONTAINING PROTEIN"/>
    <property type="match status" value="1"/>
</dbReference>
<dbReference type="InterPro" id="IPR007844">
    <property type="entry name" value="AsmA"/>
</dbReference>
<proteinExistence type="predicted"/>
<feature type="domain" description="AsmA" evidence="1">
    <location>
        <begin position="7"/>
        <end position="236"/>
    </location>
</feature>
<dbReference type="GO" id="GO:0090313">
    <property type="term" value="P:regulation of protein targeting to membrane"/>
    <property type="evidence" value="ECO:0007669"/>
    <property type="project" value="TreeGrafter"/>
</dbReference>
<dbReference type="OrthoDB" id="9816380at2"/>
<name>A0A845QDT1_9HYPH</name>
<keyword evidence="3" id="KW-1185">Reference proteome</keyword>
<reference evidence="2 3" key="1">
    <citation type="journal article" date="2016" name="Int. J. Syst. Evol. Microbiol.">
        <title>Pyruvatibacter mobilis gen. nov., sp. nov., a marine bacterium from the culture broth of Picochlorum sp. 122.</title>
        <authorList>
            <person name="Wang G."/>
            <person name="Tang M."/>
            <person name="Wu H."/>
            <person name="Dai S."/>
            <person name="Li T."/>
            <person name="Chen C."/>
            <person name="He H."/>
            <person name="Fan J."/>
            <person name="Xiang W."/>
            <person name="Li X."/>
        </authorList>
    </citation>
    <scope>NUCLEOTIDE SEQUENCE [LARGE SCALE GENOMIC DNA]</scope>
    <source>
        <strain evidence="2 3">GYP-11</strain>
    </source>
</reference>
<evidence type="ECO:0000313" key="3">
    <source>
        <dbReference type="Proteomes" id="UP000470384"/>
    </source>
</evidence>
<dbReference type="Proteomes" id="UP000470384">
    <property type="component" value="Unassembled WGS sequence"/>
</dbReference>
<dbReference type="GO" id="GO:0005886">
    <property type="term" value="C:plasma membrane"/>
    <property type="evidence" value="ECO:0007669"/>
    <property type="project" value="TreeGrafter"/>
</dbReference>
<evidence type="ECO:0000259" key="1">
    <source>
        <dbReference type="Pfam" id="PF05170"/>
    </source>
</evidence>
<evidence type="ECO:0000313" key="2">
    <source>
        <dbReference type="EMBL" id="NBG96597.1"/>
    </source>
</evidence>
<dbReference type="PANTHER" id="PTHR30441:SF4">
    <property type="entry name" value="PROTEIN ASMA"/>
    <property type="match status" value="1"/>
</dbReference>
<dbReference type="GeneID" id="300654038"/>
<dbReference type="RefSeq" id="WP_160588638.1">
    <property type="nucleotide sequence ID" value="NZ_BMHN01000001.1"/>
</dbReference>
<gene>
    <name evidence="2" type="ORF">GTQ45_12720</name>
</gene>
<dbReference type="Pfam" id="PF05170">
    <property type="entry name" value="AsmA"/>
    <property type="match status" value="2"/>
</dbReference>